<keyword evidence="2" id="KW-1185">Reference proteome</keyword>
<proteinExistence type="predicted"/>
<dbReference type="EMBL" id="BSXU01011055">
    <property type="protein sequence ID" value="GME73838.1"/>
    <property type="molecule type" value="Genomic_DNA"/>
</dbReference>
<reference evidence="1" key="1">
    <citation type="submission" date="2023-04" db="EMBL/GenBank/DDBJ databases">
        <title>Ambrosiozyma monospora NBRC 1965.</title>
        <authorList>
            <person name="Ichikawa N."/>
            <person name="Sato H."/>
            <person name="Tonouchi N."/>
        </authorList>
    </citation>
    <scope>NUCLEOTIDE SEQUENCE</scope>
    <source>
        <strain evidence="1">NBRC 1965</strain>
    </source>
</reference>
<dbReference type="AlphaFoldDB" id="A0A9W6WHT4"/>
<dbReference type="Proteomes" id="UP001165063">
    <property type="component" value="Unassembled WGS sequence"/>
</dbReference>
<evidence type="ECO:0000313" key="1">
    <source>
        <dbReference type="EMBL" id="GME73838.1"/>
    </source>
</evidence>
<accession>A0A9W6WHT4</accession>
<organism evidence="1 2">
    <name type="scientific">Ambrosiozyma monospora</name>
    <name type="common">Yeast</name>
    <name type="synonym">Endomycopsis monosporus</name>
    <dbReference type="NCBI Taxonomy" id="43982"/>
    <lineage>
        <taxon>Eukaryota</taxon>
        <taxon>Fungi</taxon>
        <taxon>Dikarya</taxon>
        <taxon>Ascomycota</taxon>
        <taxon>Saccharomycotina</taxon>
        <taxon>Pichiomycetes</taxon>
        <taxon>Pichiales</taxon>
        <taxon>Pichiaceae</taxon>
        <taxon>Ambrosiozyma</taxon>
    </lineage>
</organism>
<evidence type="ECO:0000313" key="2">
    <source>
        <dbReference type="Proteomes" id="UP001165063"/>
    </source>
</evidence>
<sequence>MCGIFHERMEHPITNTRPFYKSEYFDKYYHSLRYFKPVGYRQFFLTSSEKKKLAAKGEYPDNVDFDDDGEYIPERYIIRE</sequence>
<gene>
    <name evidence="1" type="ORF">Amon01_000940100</name>
</gene>
<name>A0A9W6WHT4_AMBMO</name>
<protein>
    <submittedName>
        <fullName evidence="1">Unnamed protein product</fullName>
    </submittedName>
</protein>
<comment type="caution">
    <text evidence="1">The sequence shown here is derived from an EMBL/GenBank/DDBJ whole genome shotgun (WGS) entry which is preliminary data.</text>
</comment>